<dbReference type="SUPFAM" id="SSF55874">
    <property type="entry name" value="ATPase domain of HSP90 chaperone/DNA topoisomerase II/histidine kinase"/>
    <property type="match status" value="1"/>
</dbReference>
<dbReference type="EMBL" id="BAAAZA010000007">
    <property type="protein sequence ID" value="GAA3862931.1"/>
    <property type="molecule type" value="Genomic_DNA"/>
</dbReference>
<dbReference type="Gene3D" id="3.30.450.20">
    <property type="entry name" value="PAS domain"/>
    <property type="match status" value="2"/>
</dbReference>
<proteinExistence type="predicted"/>
<sequence>MDQANSDRHGQRSPLLAVGAAVVDREGTVVRCSSTVADLLGRSQDDICGHPVQDLFAESPGTGRNSGAGQPPAEGVVTFRLGSGGTLDVDLRVLPLDGSPDEYVIIAAPADSSSDWRFGGAFLRALLAQDQMGIAIHDVDMNVIRTNIRTEIFEGPPIVPGIRLESVISAEDAEMIERLLGQVMETGVPFVRKRLEIHSSAVSGYQWDLSLSAFRLQDPDGAPSGIAVTVNDTTAQQRIRRQMDLQHQAAVRIGSSLDVVRTAQELADVLVPELGDLTAVDISDAVLVGDEPLNVIEGMPSHLVRVAISSGAKQWPPGLLEPGQSLSQPFGTVHIHQLQLGQALSLDREDMLKVLSSPLTRGRLIPVGAHSMTIAPLLARGRMLGTVSVWRTEQPDPFDTAERALLTEIASRAALGVDNARRYTREHRAAAALQERLLPRAETDTAGLETVGIYHPAVGGAGISGDWFDAIPLPSLRVALVIGDVFGHGLSATATMGRLRTAIQTFADLELDPAEVLTHVEGLVQRLASETPTEQRDVVGATCLYAVYDPITGKCTMASAGQPPPVVVGPDGTARDIEVSPGPPLGVGGVPFESTTVALDAGSVVTLYTDGLFELEGFDAVHGINQLRNRLAVLTGADRSLAAIGRDLIGDLTDRPPSDDVALLLARTRIISEENTASWQFPAEPASVADARESVTRQLERWGLDELALSTELVVSELVTNAIRYAGGPVGLRLIRENVLICEVADPSNTQPRLLRAAPTDEGGRGLFIVAKCTSRWGSRYGRRGKTIWTEQPLDGLPDEMVPLFDLA</sequence>
<dbReference type="SUPFAM" id="SSF55785">
    <property type="entry name" value="PYP-like sensor domain (PAS domain)"/>
    <property type="match status" value="2"/>
</dbReference>
<evidence type="ECO:0000256" key="1">
    <source>
        <dbReference type="ARBA" id="ARBA00022801"/>
    </source>
</evidence>
<dbReference type="Pfam" id="PF01590">
    <property type="entry name" value="GAF"/>
    <property type="match status" value="1"/>
</dbReference>
<dbReference type="InterPro" id="IPR001932">
    <property type="entry name" value="PPM-type_phosphatase-like_dom"/>
</dbReference>
<dbReference type="PANTHER" id="PTHR43156:SF2">
    <property type="entry name" value="STAGE II SPORULATION PROTEIN E"/>
    <property type="match status" value="1"/>
</dbReference>
<dbReference type="Pfam" id="PF13581">
    <property type="entry name" value="HATPase_c_2"/>
    <property type="match status" value="1"/>
</dbReference>
<feature type="domain" description="PAS" evidence="3">
    <location>
        <begin position="121"/>
        <end position="185"/>
    </location>
</feature>
<dbReference type="Gene3D" id="3.60.40.10">
    <property type="entry name" value="PPM-type phosphatase domain"/>
    <property type="match status" value="1"/>
</dbReference>
<dbReference type="SMART" id="SM00331">
    <property type="entry name" value="PP2C_SIG"/>
    <property type="match status" value="1"/>
</dbReference>
<dbReference type="InterPro" id="IPR035965">
    <property type="entry name" value="PAS-like_dom_sf"/>
</dbReference>
<evidence type="ECO:0000313" key="5">
    <source>
        <dbReference type="EMBL" id="GAA3862931.1"/>
    </source>
</evidence>
<comment type="caution">
    <text evidence="5">The sequence shown here is derived from an EMBL/GenBank/DDBJ whole genome shotgun (WGS) entry which is preliminary data.</text>
</comment>
<feature type="domain" description="PPM-type phosphatase" evidence="4">
    <location>
        <begin position="448"/>
        <end position="668"/>
    </location>
</feature>
<dbReference type="PANTHER" id="PTHR43156">
    <property type="entry name" value="STAGE II SPORULATION PROTEIN E-RELATED"/>
    <property type="match status" value="1"/>
</dbReference>
<dbReference type="Proteomes" id="UP001501563">
    <property type="component" value="Unassembled WGS sequence"/>
</dbReference>
<dbReference type="Pfam" id="PF07228">
    <property type="entry name" value="SpoIIE"/>
    <property type="match status" value="1"/>
</dbReference>
<dbReference type="SMART" id="SM00091">
    <property type="entry name" value="PAS"/>
    <property type="match status" value="2"/>
</dbReference>
<dbReference type="SMART" id="SM00065">
    <property type="entry name" value="GAF"/>
    <property type="match status" value="1"/>
</dbReference>
<dbReference type="SUPFAM" id="SSF81606">
    <property type="entry name" value="PP2C-like"/>
    <property type="match status" value="1"/>
</dbReference>
<dbReference type="InterPro" id="IPR052016">
    <property type="entry name" value="Bact_Sigma-Reg"/>
</dbReference>
<protein>
    <submittedName>
        <fullName evidence="5">SpoIIE family protein phosphatase</fullName>
    </submittedName>
</protein>
<dbReference type="InterPro" id="IPR029016">
    <property type="entry name" value="GAF-like_dom_sf"/>
</dbReference>
<evidence type="ECO:0000259" key="4">
    <source>
        <dbReference type="SMART" id="SM00331"/>
    </source>
</evidence>
<dbReference type="InterPro" id="IPR003018">
    <property type="entry name" value="GAF"/>
</dbReference>
<dbReference type="InterPro" id="IPR036890">
    <property type="entry name" value="HATPase_C_sf"/>
</dbReference>
<name>A0ABP7K1M8_9ACTN</name>
<organism evidence="5 6">
    <name type="scientific">Streptomyces lannensis</name>
    <dbReference type="NCBI Taxonomy" id="766498"/>
    <lineage>
        <taxon>Bacteria</taxon>
        <taxon>Bacillati</taxon>
        <taxon>Actinomycetota</taxon>
        <taxon>Actinomycetes</taxon>
        <taxon>Kitasatosporales</taxon>
        <taxon>Streptomycetaceae</taxon>
        <taxon>Streptomyces</taxon>
    </lineage>
</organism>
<dbReference type="CDD" id="cd16936">
    <property type="entry name" value="HATPase_RsbW-like"/>
    <property type="match status" value="1"/>
</dbReference>
<dbReference type="CDD" id="cd00130">
    <property type="entry name" value="PAS"/>
    <property type="match status" value="1"/>
</dbReference>
<gene>
    <name evidence="5" type="ORF">GCM10022207_28400</name>
</gene>
<dbReference type="InterPro" id="IPR036457">
    <property type="entry name" value="PPM-type-like_dom_sf"/>
</dbReference>
<keyword evidence="6" id="KW-1185">Reference proteome</keyword>
<evidence type="ECO:0000259" key="3">
    <source>
        <dbReference type="SMART" id="SM00091"/>
    </source>
</evidence>
<keyword evidence="1" id="KW-0378">Hydrolase</keyword>
<dbReference type="Gene3D" id="3.30.450.40">
    <property type="match status" value="1"/>
</dbReference>
<accession>A0ABP7K1M8</accession>
<dbReference type="Gene3D" id="3.30.565.10">
    <property type="entry name" value="Histidine kinase-like ATPase, C-terminal domain"/>
    <property type="match status" value="1"/>
</dbReference>
<reference evidence="6" key="1">
    <citation type="journal article" date="2019" name="Int. J. Syst. Evol. Microbiol.">
        <title>The Global Catalogue of Microorganisms (GCM) 10K type strain sequencing project: providing services to taxonomists for standard genome sequencing and annotation.</title>
        <authorList>
            <consortium name="The Broad Institute Genomics Platform"/>
            <consortium name="The Broad Institute Genome Sequencing Center for Infectious Disease"/>
            <person name="Wu L."/>
            <person name="Ma J."/>
        </authorList>
    </citation>
    <scope>NUCLEOTIDE SEQUENCE [LARGE SCALE GENOMIC DNA]</scope>
    <source>
        <strain evidence="6">JCM 16578</strain>
    </source>
</reference>
<dbReference type="SUPFAM" id="SSF55781">
    <property type="entry name" value="GAF domain-like"/>
    <property type="match status" value="1"/>
</dbReference>
<feature type="domain" description="PAS" evidence="3">
    <location>
        <begin position="7"/>
        <end position="74"/>
    </location>
</feature>
<dbReference type="InterPro" id="IPR000014">
    <property type="entry name" value="PAS"/>
</dbReference>
<evidence type="ECO:0000313" key="6">
    <source>
        <dbReference type="Proteomes" id="UP001501563"/>
    </source>
</evidence>
<dbReference type="InterPro" id="IPR003594">
    <property type="entry name" value="HATPase_dom"/>
</dbReference>
<feature type="domain" description="GAF" evidence="2">
    <location>
        <begin position="262"/>
        <end position="427"/>
    </location>
</feature>
<evidence type="ECO:0000259" key="2">
    <source>
        <dbReference type="SMART" id="SM00065"/>
    </source>
</evidence>